<accession>A0A7S2ZWV6</accession>
<protein>
    <submittedName>
        <fullName evidence="1">Uncharacterized protein</fullName>
    </submittedName>
</protein>
<name>A0A7S2ZWV6_9RHOD</name>
<gene>
    <name evidence="1" type="ORF">RMAR00112_LOCUS22302</name>
</gene>
<evidence type="ECO:0000313" key="1">
    <source>
        <dbReference type="EMBL" id="CAE0054273.1"/>
    </source>
</evidence>
<sequence length="289" mass="31212">MDGGVRVDEAFCGPVSLVAKASTPGSNGKCARSGLRRIAKVSTWVWLSVVGFRGPAVAAASVEESVNHRPSIEKGAAAAGVGTIVVGGAVAGVALARRETGGDEVTRAARWARRVLDETWLSKKRRSVATDLVPPQDDSSIGSFLVPVTNDLEKAIQQTLEGEPSSTVQEAIKQLRYSKKKARATFKSFGSAQVSKIIDRIARNIDSDDFTTLASLNVLAAVLGRLREVGRECFSTPPEISYAGAALQSADVQKLYRRYVGFCLSTEQRLREDYETLKALRVRCLPHRH</sequence>
<organism evidence="1">
    <name type="scientific">Rhodosorus marinus</name>
    <dbReference type="NCBI Taxonomy" id="101924"/>
    <lineage>
        <taxon>Eukaryota</taxon>
        <taxon>Rhodophyta</taxon>
        <taxon>Stylonematophyceae</taxon>
        <taxon>Stylonematales</taxon>
        <taxon>Stylonemataceae</taxon>
        <taxon>Rhodosorus</taxon>
    </lineage>
</organism>
<reference evidence="1" key="1">
    <citation type="submission" date="2021-01" db="EMBL/GenBank/DDBJ databases">
        <authorList>
            <person name="Corre E."/>
            <person name="Pelletier E."/>
            <person name="Niang G."/>
            <person name="Scheremetjew M."/>
            <person name="Finn R."/>
            <person name="Kale V."/>
            <person name="Holt S."/>
            <person name="Cochrane G."/>
            <person name="Meng A."/>
            <person name="Brown T."/>
            <person name="Cohen L."/>
        </authorList>
    </citation>
    <scope>NUCLEOTIDE SEQUENCE</scope>
    <source>
        <strain evidence="1">CCMP 769</strain>
    </source>
</reference>
<proteinExistence type="predicted"/>
<dbReference type="EMBL" id="HBHW01028791">
    <property type="protein sequence ID" value="CAE0054273.1"/>
    <property type="molecule type" value="Transcribed_RNA"/>
</dbReference>
<dbReference type="AlphaFoldDB" id="A0A7S2ZWV6"/>